<evidence type="ECO:0000256" key="1">
    <source>
        <dbReference type="ARBA" id="ARBA00004141"/>
    </source>
</evidence>
<evidence type="ECO:0008006" key="10">
    <source>
        <dbReference type="Google" id="ProtNLM"/>
    </source>
</evidence>
<comment type="caution">
    <text evidence="8">The sequence shown here is derived from an EMBL/GenBank/DDBJ whole genome shotgun (WGS) entry which is preliminary data.</text>
</comment>
<keyword evidence="9" id="KW-1185">Reference proteome</keyword>
<reference evidence="8 9" key="1">
    <citation type="submission" date="2014-05" db="EMBL/GenBank/DDBJ databases">
        <title>Draft genome sequence of a rare smut relative, Tilletiaria anomala UBC 951.</title>
        <authorList>
            <consortium name="DOE Joint Genome Institute"/>
            <person name="Toome M."/>
            <person name="Kuo A."/>
            <person name="Henrissat B."/>
            <person name="Lipzen A."/>
            <person name="Tritt A."/>
            <person name="Yoshinaga Y."/>
            <person name="Zane M."/>
            <person name="Barry K."/>
            <person name="Grigoriev I.V."/>
            <person name="Spatafora J.W."/>
            <person name="Aimea M.C."/>
        </authorList>
    </citation>
    <scope>NUCLEOTIDE SEQUENCE [LARGE SCALE GENOMIC DNA]</scope>
    <source>
        <strain evidence="8 9">UBC 951</strain>
    </source>
</reference>
<dbReference type="GO" id="GO:0005802">
    <property type="term" value="C:trans-Golgi network"/>
    <property type="evidence" value="ECO:0007669"/>
    <property type="project" value="TreeGrafter"/>
</dbReference>
<feature type="transmembrane region" description="Helical" evidence="6">
    <location>
        <begin position="290"/>
        <end position="311"/>
    </location>
</feature>
<dbReference type="GO" id="GO:0005768">
    <property type="term" value="C:endosome"/>
    <property type="evidence" value="ECO:0007669"/>
    <property type="project" value="TreeGrafter"/>
</dbReference>
<dbReference type="HOGENOM" id="CLU_049047_0_0_1"/>
<dbReference type="PANTHER" id="PTHR14856:SF9">
    <property type="entry name" value="PQ-LOOP REPEAT-CONTAINING PROTEIN 1"/>
    <property type="match status" value="1"/>
</dbReference>
<dbReference type="EMBL" id="JMSN01000025">
    <property type="protein sequence ID" value="KDN48448.1"/>
    <property type="molecule type" value="Genomic_DNA"/>
</dbReference>
<evidence type="ECO:0000313" key="9">
    <source>
        <dbReference type="Proteomes" id="UP000027361"/>
    </source>
</evidence>
<feature type="region of interest" description="Disordered" evidence="5">
    <location>
        <begin position="334"/>
        <end position="402"/>
    </location>
</feature>
<evidence type="ECO:0000256" key="4">
    <source>
        <dbReference type="ARBA" id="ARBA00023136"/>
    </source>
</evidence>
<sequence length="402" mass="43796">MTLFSFLFSVGLAVGPPLIYGEQAYQMQQRRNSEGFSKDVCAVLLVANISRIYWWFGVHFEIPLLIQSILMIAAQLGLLYLCLYYRPGSWASSAFSVSSEDRQGSVVFDANTPGTGLPRDGSSTAFTPYPPFQVVVDPPPEELEGGLGHHAPSHVPTGDDRIGSSLNVSQTQQNEGVSQLSVNSLHLPEVLASNRPFNFWVWPDYQSYIWALLIVVAVLGIFQVLLGWSSVYVAILGTFALGLESMLPVPQLIQNHKRQSLAGFQLSVLGGWTLGDAIKSVYYINNGAPVQFIIFGLFQLIVDLLICAQAYTYRDKTVSDMAAMQAVQDQAVAQRRAERGEGESELDTGRCALNDRPPTGSIGPNGSPFVAEEHSVSPSNAPFAVGEIEADEDDSSSENPSR</sequence>
<dbReference type="OMA" id="QMSLDIY"/>
<proteinExistence type="predicted"/>
<dbReference type="InterPro" id="IPR052241">
    <property type="entry name" value="SLC66/Scramblase_ANY1"/>
</dbReference>
<dbReference type="Pfam" id="PF04193">
    <property type="entry name" value="PQ-loop"/>
    <property type="match status" value="1"/>
</dbReference>
<dbReference type="RefSeq" id="XP_013244104.1">
    <property type="nucleotide sequence ID" value="XM_013388650.1"/>
</dbReference>
<evidence type="ECO:0000256" key="2">
    <source>
        <dbReference type="ARBA" id="ARBA00022692"/>
    </source>
</evidence>
<dbReference type="InterPro" id="IPR006603">
    <property type="entry name" value="PQ-loop_rpt"/>
</dbReference>
<dbReference type="PANTHER" id="PTHR14856">
    <property type="entry name" value="PQ-LOOP REPEAT-CONTAINING PROTEIN 1-LIKE PROTEIN"/>
    <property type="match status" value="1"/>
</dbReference>
<dbReference type="Gene3D" id="1.20.1280.290">
    <property type="match status" value="2"/>
</dbReference>
<evidence type="ECO:0000313" key="8">
    <source>
        <dbReference type="EMBL" id="KDN48448.1"/>
    </source>
</evidence>
<name>A0A066W7E0_TILAU</name>
<evidence type="ECO:0000256" key="6">
    <source>
        <dbReference type="SAM" id="Phobius"/>
    </source>
</evidence>
<evidence type="ECO:0000256" key="5">
    <source>
        <dbReference type="SAM" id="MobiDB-lite"/>
    </source>
</evidence>
<keyword evidence="3 6" id="KW-1133">Transmembrane helix</keyword>
<dbReference type="FunFam" id="1.20.1280.290:FF:000005">
    <property type="entry name" value="PQ-loop repeat-containing protein 1"/>
    <property type="match status" value="1"/>
</dbReference>
<protein>
    <recommendedName>
        <fullName evidence="10">PQ-loop-domain-containing protein</fullName>
    </recommendedName>
</protein>
<dbReference type="OrthoDB" id="292213at2759"/>
<organism evidence="8 9">
    <name type="scientific">Tilletiaria anomala (strain ATCC 24038 / CBS 436.72 / UBC 951)</name>
    <dbReference type="NCBI Taxonomy" id="1037660"/>
    <lineage>
        <taxon>Eukaryota</taxon>
        <taxon>Fungi</taxon>
        <taxon>Dikarya</taxon>
        <taxon>Basidiomycota</taxon>
        <taxon>Ustilaginomycotina</taxon>
        <taxon>Exobasidiomycetes</taxon>
        <taxon>Georgefischeriales</taxon>
        <taxon>Tilletiariaceae</taxon>
        <taxon>Tilletiaria</taxon>
    </lineage>
</organism>
<keyword evidence="4 6" id="KW-0472">Membrane</keyword>
<dbReference type="GeneID" id="25267178"/>
<dbReference type="GO" id="GO:0005829">
    <property type="term" value="C:cytosol"/>
    <property type="evidence" value="ECO:0007669"/>
    <property type="project" value="GOC"/>
</dbReference>
<dbReference type="GO" id="GO:0045332">
    <property type="term" value="P:phospholipid translocation"/>
    <property type="evidence" value="ECO:0007669"/>
    <property type="project" value="TreeGrafter"/>
</dbReference>
<gene>
    <name evidence="8" type="ORF">K437DRAFT_293895</name>
</gene>
<feature type="transmembrane region" description="Helical" evidence="6">
    <location>
        <begin position="208"/>
        <end position="225"/>
    </location>
</feature>
<dbReference type="Proteomes" id="UP000027361">
    <property type="component" value="Unassembled WGS sequence"/>
</dbReference>
<comment type="subcellular location">
    <subcellularLocation>
        <location evidence="1">Membrane</location>
        <topology evidence="1">Multi-pass membrane protein</topology>
    </subcellularLocation>
</comment>
<keyword evidence="7" id="KW-0732">Signal</keyword>
<dbReference type="InParanoid" id="A0A066W7E0"/>
<dbReference type="AlphaFoldDB" id="A0A066W7E0"/>
<dbReference type="GO" id="GO:0042147">
    <property type="term" value="P:retrograde transport, endosome to Golgi"/>
    <property type="evidence" value="ECO:0007669"/>
    <property type="project" value="TreeGrafter"/>
</dbReference>
<dbReference type="GO" id="GO:0016020">
    <property type="term" value="C:membrane"/>
    <property type="evidence" value="ECO:0007669"/>
    <property type="project" value="UniProtKB-SubCell"/>
</dbReference>
<feature type="transmembrane region" description="Helical" evidence="6">
    <location>
        <begin position="64"/>
        <end position="85"/>
    </location>
</feature>
<dbReference type="STRING" id="1037660.A0A066W7E0"/>
<evidence type="ECO:0000256" key="7">
    <source>
        <dbReference type="SAM" id="SignalP"/>
    </source>
</evidence>
<feature type="signal peptide" evidence="7">
    <location>
        <begin position="1"/>
        <end position="21"/>
    </location>
</feature>
<evidence type="ECO:0000256" key="3">
    <source>
        <dbReference type="ARBA" id="ARBA00022989"/>
    </source>
</evidence>
<feature type="chain" id="PRO_5001632677" description="PQ-loop-domain-containing protein" evidence="7">
    <location>
        <begin position="22"/>
        <end position="402"/>
    </location>
</feature>
<keyword evidence="2 6" id="KW-0812">Transmembrane</keyword>
<accession>A0A066W7E0</accession>